<dbReference type="InterPro" id="IPR036390">
    <property type="entry name" value="WH_DNA-bd_sf"/>
</dbReference>
<accession>A0ABZ2TNV8</accession>
<keyword evidence="7" id="KW-1185">Reference proteome</keyword>
<proteinExistence type="inferred from homology"/>
<dbReference type="InterPro" id="IPR058163">
    <property type="entry name" value="LysR-type_TF_proteobact-type"/>
</dbReference>
<dbReference type="PANTHER" id="PTHR30537:SF5">
    <property type="entry name" value="HTH-TYPE TRANSCRIPTIONAL ACTIVATOR TTDR-RELATED"/>
    <property type="match status" value="1"/>
</dbReference>
<dbReference type="Pfam" id="PF00126">
    <property type="entry name" value="HTH_1"/>
    <property type="match status" value="1"/>
</dbReference>
<evidence type="ECO:0000256" key="1">
    <source>
        <dbReference type="ARBA" id="ARBA00009437"/>
    </source>
</evidence>
<protein>
    <submittedName>
        <fullName evidence="6">LysR family transcriptional regulator</fullName>
    </submittedName>
</protein>
<dbReference type="EMBL" id="CP146607">
    <property type="protein sequence ID" value="WYK20140.1"/>
    <property type="molecule type" value="Genomic_DNA"/>
</dbReference>
<dbReference type="SUPFAM" id="SSF53850">
    <property type="entry name" value="Periplasmic binding protein-like II"/>
    <property type="match status" value="1"/>
</dbReference>
<dbReference type="InterPro" id="IPR005119">
    <property type="entry name" value="LysR_subst-bd"/>
</dbReference>
<dbReference type="PROSITE" id="PS50931">
    <property type="entry name" value="HTH_LYSR"/>
    <property type="match status" value="1"/>
</dbReference>
<dbReference type="PANTHER" id="PTHR30537">
    <property type="entry name" value="HTH-TYPE TRANSCRIPTIONAL REGULATOR"/>
    <property type="match status" value="1"/>
</dbReference>
<name>A0ABZ2TNV8_9RHOB</name>
<dbReference type="Proteomes" id="UP001281305">
    <property type="component" value="Plasmid unnamed1"/>
</dbReference>
<dbReference type="Gene3D" id="1.10.10.10">
    <property type="entry name" value="Winged helix-like DNA-binding domain superfamily/Winged helix DNA-binding domain"/>
    <property type="match status" value="1"/>
</dbReference>
<dbReference type="RefSeq" id="WP_317054379.1">
    <property type="nucleotide sequence ID" value="NZ_CP146607.1"/>
</dbReference>
<keyword evidence="6" id="KW-0614">Plasmid</keyword>
<dbReference type="Gene3D" id="3.40.190.290">
    <property type="match status" value="1"/>
</dbReference>
<comment type="similarity">
    <text evidence="1">Belongs to the LysR transcriptional regulatory family.</text>
</comment>
<dbReference type="InterPro" id="IPR036388">
    <property type="entry name" value="WH-like_DNA-bd_sf"/>
</dbReference>
<evidence type="ECO:0000256" key="2">
    <source>
        <dbReference type="ARBA" id="ARBA00023015"/>
    </source>
</evidence>
<keyword evidence="4" id="KW-0804">Transcription</keyword>
<evidence type="ECO:0000313" key="7">
    <source>
        <dbReference type="Proteomes" id="UP001281305"/>
    </source>
</evidence>
<evidence type="ECO:0000256" key="4">
    <source>
        <dbReference type="ARBA" id="ARBA00023163"/>
    </source>
</evidence>
<reference evidence="6 7" key="1">
    <citation type="submission" date="2024-02" db="EMBL/GenBank/DDBJ databases">
        <title>Roseovarius strain W115 nov., isolated from a marine algae.</title>
        <authorList>
            <person name="Lee M.W."/>
            <person name="Lee J.K."/>
            <person name="Kim J.M."/>
            <person name="Choi D.G."/>
            <person name="Baek J.H."/>
            <person name="Bayburt H."/>
            <person name="Jung J.J."/>
            <person name="Han D.M."/>
            <person name="Jeon C.O."/>
        </authorList>
    </citation>
    <scope>NUCLEOTIDE SEQUENCE [LARGE SCALE GENOMIC DNA]</scope>
    <source>
        <strain evidence="6 7">W115</strain>
        <plasmid evidence="6 7">unnamed1</plasmid>
    </source>
</reference>
<feature type="domain" description="HTH lysR-type" evidence="5">
    <location>
        <begin position="8"/>
        <end position="61"/>
    </location>
</feature>
<organism evidence="6 7">
    <name type="scientific">Roseovarius rhodophyticola</name>
    <dbReference type="NCBI Taxonomy" id="3080827"/>
    <lineage>
        <taxon>Bacteria</taxon>
        <taxon>Pseudomonadati</taxon>
        <taxon>Pseudomonadota</taxon>
        <taxon>Alphaproteobacteria</taxon>
        <taxon>Rhodobacterales</taxon>
        <taxon>Roseobacteraceae</taxon>
        <taxon>Roseovarius</taxon>
    </lineage>
</organism>
<evidence type="ECO:0000256" key="3">
    <source>
        <dbReference type="ARBA" id="ARBA00023125"/>
    </source>
</evidence>
<sequence length="318" mass="34786">MSRSSFGDIRVFVEVARRGGFRAAAEHLQQAPASVSEAIQRFEDRLGVRLFERSTRSVALTPIGEQFYARSLPAIAELEGAMSDLDDQKDEVSGTLRLSAPYSAGPFFLDDLVARFAAAYPAVDIELIYDDKKVDLLTSGIDAAIRSNTLLGPDTHAVAVGPELSMAIVASKDYLAAKGTPIEPCDILEHDAICYAFGVGGHHAPWGFVGPDGPYTMQPKPRLVANDMRSLLHYARHGLGLAYVYAEIAAPYVANDGLITVLEKHLSSLPRYSLNYRSKRHMTRRLRAFVDLAKECKTLHSTPTRMTDVCGVKSTNQS</sequence>
<dbReference type="Pfam" id="PF03466">
    <property type="entry name" value="LysR_substrate"/>
    <property type="match status" value="1"/>
</dbReference>
<dbReference type="InterPro" id="IPR000847">
    <property type="entry name" value="LysR_HTH_N"/>
</dbReference>
<evidence type="ECO:0000259" key="5">
    <source>
        <dbReference type="PROSITE" id="PS50931"/>
    </source>
</evidence>
<keyword evidence="3" id="KW-0238">DNA-binding</keyword>
<gene>
    <name evidence="6" type="ORF">RZS32_018820</name>
</gene>
<dbReference type="SUPFAM" id="SSF46785">
    <property type="entry name" value="Winged helix' DNA-binding domain"/>
    <property type="match status" value="1"/>
</dbReference>
<evidence type="ECO:0000313" key="6">
    <source>
        <dbReference type="EMBL" id="WYK20140.1"/>
    </source>
</evidence>
<geneLocation type="plasmid" evidence="6 7">
    <name>unnamed1</name>
</geneLocation>
<keyword evidence="2" id="KW-0805">Transcription regulation</keyword>